<comment type="similarity">
    <text evidence="2 7">Belongs to the ARPC5 family.</text>
</comment>
<comment type="function">
    <text evidence="6">Functions as a component of the Arp2/3 complex which is involved in regulation of actin polymerization and together with an activating nucleation-promoting factor (NPF) mediates the formation of branched actin networks.</text>
</comment>
<evidence type="ECO:0000256" key="1">
    <source>
        <dbReference type="ARBA" id="ARBA00004245"/>
    </source>
</evidence>
<evidence type="ECO:0000313" key="11">
    <source>
        <dbReference type="Proteomes" id="UP000663888"/>
    </source>
</evidence>
<dbReference type="InterPro" id="IPR045340">
    <property type="entry name" value="DUF6533"/>
</dbReference>
<keyword evidence="8" id="KW-0812">Transmembrane</keyword>
<dbReference type="PANTHER" id="PTHR12644">
    <property type="entry name" value="ARP2/3 COMPLEX 16 KD SUBUNIT P16-ARC"/>
    <property type="match status" value="1"/>
</dbReference>
<proteinExistence type="inferred from homology"/>
<dbReference type="GO" id="GO:0030833">
    <property type="term" value="P:regulation of actin filament polymerization"/>
    <property type="evidence" value="ECO:0007669"/>
    <property type="project" value="InterPro"/>
</dbReference>
<comment type="subcellular location">
    <subcellularLocation>
        <location evidence="1">Cytoplasm</location>
        <location evidence="1">Cytoskeleton</location>
    </subcellularLocation>
</comment>
<evidence type="ECO:0000256" key="6">
    <source>
        <dbReference type="ARBA" id="ARBA00060329"/>
    </source>
</evidence>
<dbReference type="InterPro" id="IPR006789">
    <property type="entry name" value="ARPC5"/>
</dbReference>
<evidence type="ECO:0000256" key="5">
    <source>
        <dbReference type="ARBA" id="ARBA00040214"/>
    </source>
</evidence>
<feature type="transmembrane region" description="Helical" evidence="8">
    <location>
        <begin position="146"/>
        <end position="165"/>
    </location>
</feature>
<sequence>MSLADLFGGNIIDAITSVHDQLQLTKYLAVASCTLVLYDWLTTLDLEIEFIWGTPWTLGRFTYHMNRIWPIILLGSSLPRTNDLVRYLKYTSGPLHFPGWGAALKLIQCCKNSAFFYAYGTLIQFSVISSVFLVRCWALYGDRRVPEVPMGFVLGPSMLPWMFRYFSSALVKRESKAIYLVNPLPTLFTGCPILLPSGMWMVYLSPTIYELLVFILTSWKMWKMSRGHNATPLAQRLAHNGTFYFILLLALIIFACVGGTTESIRLASSGSGIAGALSSVTRLTRVHHYIVLCPTQRDTMADTAFRKIDVDKLEEDILLATDLYDPDPRGPDGALADAKSKTGQVRTALSKGDVQGALSLILTDPPYGSEAEEAKAVTTSSVFLVLTSTKATDIPNILNSLEPEQHDTLMKYLYKGMAMQNEPTVEVNSSILLTWHEKLTEFAGTGCIVRVMTDRRVV</sequence>
<keyword evidence="4 7" id="KW-0206">Cytoskeleton</keyword>
<gene>
    <name evidence="10" type="ORF">RDB_LOCUS73431</name>
</gene>
<evidence type="ECO:0000256" key="3">
    <source>
        <dbReference type="ARBA" id="ARBA00022490"/>
    </source>
</evidence>
<dbReference type="GO" id="GO:0003676">
    <property type="term" value="F:nucleic acid binding"/>
    <property type="evidence" value="ECO:0007669"/>
    <property type="project" value="InterPro"/>
</dbReference>
<dbReference type="FunFam" id="1.25.40.190:FF:000003">
    <property type="entry name" value="Actin-related protein 2/3 complex subunit 5"/>
    <property type="match status" value="1"/>
</dbReference>
<keyword evidence="3" id="KW-0963">Cytoplasm</keyword>
<dbReference type="Pfam" id="PF20151">
    <property type="entry name" value="DUF6533"/>
    <property type="match status" value="1"/>
</dbReference>
<dbReference type="Proteomes" id="UP000663888">
    <property type="component" value="Unassembled WGS sequence"/>
</dbReference>
<feature type="domain" description="DUF6533" evidence="9">
    <location>
        <begin position="27"/>
        <end position="72"/>
    </location>
</feature>
<dbReference type="Pfam" id="PF04699">
    <property type="entry name" value="P16-Arc"/>
    <property type="match status" value="1"/>
</dbReference>
<dbReference type="InterPro" id="IPR036743">
    <property type="entry name" value="ARPC5_sf"/>
</dbReference>
<evidence type="ECO:0000256" key="7">
    <source>
        <dbReference type="RuleBase" id="RU004301"/>
    </source>
</evidence>
<keyword evidence="8" id="KW-1133">Transmembrane helix</keyword>
<dbReference type="InterPro" id="IPR002052">
    <property type="entry name" value="DNA_methylase_N6_adenine_CS"/>
</dbReference>
<dbReference type="EMBL" id="CAJMWX010001045">
    <property type="protein sequence ID" value="CAE6453821.1"/>
    <property type="molecule type" value="Genomic_DNA"/>
</dbReference>
<feature type="transmembrane region" description="Helical" evidence="8">
    <location>
        <begin position="177"/>
        <end position="195"/>
    </location>
</feature>
<dbReference type="GO" id="GO:0032259">
    <property type="term" value="P:methylation"/>
    <property type="evidence" value="ECO:0007669"/>
    <property type="project" value="InterPro"/>
</dbReference>
<dbReference type="GO" id="GO:0044396">
    <property type="term" value="P:actin cortical patch organization"/>
    <property type="evidence" value="ECO:0007669"/>
    <property type="project" value="UniProtKB-ARBA"/>
</dbReference>
<dbReference type="GO" id="GO:0034314">
    <property type="term" value="P:Arp2/3 complex-mediated actin nucleation"/>
    <property type="evidence" value="ECO:0007669"/>
    <property type="project" value="InterPro"/>
</dbReference>
<evidence type="ECO:0000259" key="9">
    <source>
        <dbReference type="Pfam" id="PF20151"/>
    </source>
</evidence>
<dbReference type="GO" id="GO:0005885">
    <property type="term" value="C:Arp2/3 protein complex"/>
    <property type="evidence" value="ECO:0007669"/>
    <property type="project" value="InterPro"/>
</dbReference>
<protein>
    <recommendedName>
        <fullName evidence="5 7">Actin-related protein 2/3 complex subunit 5</fullName>
    </recommendedName>
</protein>
<evidence type="ECO:0000256" key="4">
    <source>
        <dbReference type="ARBA" id="ARBA00023212"/>
    </source>
</evidence>
<name>A0A8H3GJG4_9AGAM</name>
<dbReference type="SUPFAM" id="SSF69103">
    <property type="entry name" value="Arp2/3 complex 16 kDa subunit ARPC5"/>
    <property type="match status" value="1"/>
</dbReference>
<feature type="transmembrane region" description="Helical" evidence="8">
    <location>
        <begin position="243"/>
        <end position="261"/>
    </location>
</feature>
<comment type="caution">
    <text evidence="10">The sequence shown here is derived from an EMBL/GenBank/DDBJ whole genome shotgun (WGS) entry which is preliminary data.</text>
</comment>
<dbReference type="Gene3D" id="1.25.40.190">
    <property type="entry name" value="Actin-related protein 2/3 complex subunit 5"/>
    <property type="match status" value="1"/>
</dbReference>
<reference evidence="10" key="1">
    <citation type="submission" date="2021-01" db="EMBL/GenBank/DDBJ databases">
        <authorList>
            <person name="Kaushik A."/>
        </authorList>
    </citation>
    <scope>NUCLEOTIDE SEQUENCE</scope>
    <source>
        <strain evidence="10">AG4-R118</strain>
    </source>
</reference>
<evidence type="ECO:0000313" key="10">
    <source>
        <dbReference type="EMBL" id="CAE6453821.1"/>
    </source>
</evidence>
<evidence type="ECO:0000256" key="8">
    <source>
        <dbReference type="SAM" id="Phobius"/>
    </source>
</evidence>
<feature type="transmembrane region" description="Helical" evidence="8">
    <location>
        <begin position="201"/>
        <end position="222"/>
    </location>
</feature>
<comment type="function">
    <text evidence="7">Functions as component of the Arp2/3 complex which is involved in regulation of actin polymerization and together with an activating nucleation-promoting factor (NPF) mediates the formation of branched actin networks. Arp2/3 complex plays a critical role in the control of cell morphogenesis via the modulation of cell polarity development.</text>
</comment>
<feature type="transmembrane region" description="Helical" evidence="8">
    <location>
        <begin position="114"/>
        <end position="140"/>
    </location>
</feature>
<keyword evidence="8" id="KW-0472">Membrane</keyword>
<evidence type="ECO:0000256" key="2">
    <source>
        <dbReference type="ARBA" id="ARBA00006084"/>
    </source>
</evidence>
<dbReference type="GO" id="GO:0008168">
    <property type="term" value="F:methyltransferase activity"/>
    <property type="evidence" value="ECO:0007669"/>
    <property type="project" value="InterPro"/>
</dbReference>
<dbReference type="AlphaFoldDB" id="A0A8H3GJG4"/>
<accession>A0A8H3GJG4</accession>
<dbReference type="PROSITE" id="PS00092">
    <property type="entry name" value="N6_MTASE"/>
    <property type="match status" value="1"/>
</dbReference>
<organism evidence="10 11">
    <name type="scientific">Rhizoctonia solani</name>
    <dbReference type="NCBI Taxonomy" id="456999"/>
    <lineage>
        <taxon>Eukaryota</taxon>
        <taxon>Fungi</taxon>
        <taxon>Dikarya</taxon>
        <taxon>Basidiomycota</taxon>
        <taxon>Agaricomycotina</taxon>
        <taxon>Agaricomycetes</taxon>
        <taxon>Cantharellales</taxon>
        <taxon>Ceratobasidiaceae</taxon>
        <taxon>Rhizoctonia</taxon>
    </lineage>
</organism>